<dbReference type="PANTHER" id="PTHR42705">
    <property type="entry name" value="BIFUNCTIONAL NON-HOMOLOGOUS END JOINING PROTEIN LIGD"/>
    <property type="match status" value="1"/>
</dbReference>
<dbReference type="Gene3D" id="3.90.920.10">
    <property type="entry name" value="DNA primase, PRIM domain"/>
    <property type="match status" value="1"/>
</dbReference>
<protein>
    <submittedName>
        <fullName evidence="2">Bifunctional non-homologous end joining protein LigD</fullName>
    </submittedName>
</protein>
<keyword evidence="3" id="KW-1185">Reference proteome</keyword>
<dbReference type="CDD" id="cd04861">
    <property type="entry name" value="LigD_Pol_like"/>
    <property type="match status" value="1"/>
</dbReference>
<dbReference type="RefSeq" id="WP_134158621.1">
    <property type="nucleotide sequence ID" value="NZ_BSUS01000001.1"/>
</dbReference>
<reference evidence="2 3" key="1">
    <citation type="submission" date="2019-03" db="EMBL/GenBank/DDBJ databases">
        <title>Genomic Encyclopedia of Type Strains, Phase IV (KMG-IV): sequencing the most valuable type-strain genomes for metagenomic binning, comparative biology and taxonomic classification.</title>
        <authorList>
            <person name="Goeker M."/>
        </authorList>
    </citation>
    <scope>NUCLEOTIDE SEQUENCE [LARGE SCALE GENOMIC DNA]</scope>
    <source>
        <strain evidence="2 3">DSM 17974</strain>
    </source>
</reference>
<evidence type="ECO:0000259" key="1">
    <source>
        <dbReference type="Pfam" id="PF21686"/>
    </source>
</evidence>
<sequence length="304" mass="33777">MACEEEGDLQPLILEAEAPVRITHPDKLLFTDPPATKLTYLKYLVQMAPYLLGHLRDRRITLVRCPDGIAGHRFYQRHVPQGAPSYIPYREVGDGRREIVIEDVATLLFYANLGAIEFHAELHRLSDPRPCVLSFDLDPSDTSDFEKVRKAALSLRETLAGLALPSVVKTSGASGLQVFVPLAEPIAYEDSRRIVQFVARYVEGRWPDIATTARLVKDRGDKVYVDAPQHGPTRTLIAAYSVRATPWATVSTPILWAELEDGCSPRDFTIRNVPGRLHRFGDLMTEGVTAASAETVAAMLNCQL</sequence>
<dbReference type="NCBIfam" id="TIGR02778">
    <property type="entry name" value="ligD_pol"/>
    <property type="match status" value="1"/>
</dbReference>
<dbReference type="OrthoDB" id="9802472at2"/>
<evidence type="ECO:0000313" key="3">
    <source>
        <dbReference type="Proteomes" id="UP000294581"/>
    </source>
</evidence>
<evidence type="ECO:0000313" key="2">
    <source>
        <dbReference type="EMBL" id="TDY50696.1"/>
    </source>
</evidence>
<gene>
    <name evidence="2" type="ORF">C7445_102256</name>
</gene>
<feature type="domain" description="DNA ligase D polymerase" evidence="1">
    <location>
        <begin position="36"/>
        <end position="283"/>
    </location>
</feature>
<dbReference type="PANTHER" id="PTHR42705:SF2">
    <property type="entry name" value="BIFUNCTIONAL NON-HOMOLOGOUS END JOINING PROTEIN LIGD"/>
    <property type="match status" value="1"/>
</dbReference>
<dbReference type="Pfam" id="PF21686">
    <property type="entry name" value="LigD_Prim-Pol"/>
    <property type="match status" value="1"/>
</dbReference>
<organism evidence="2 3">
    <name type="scientific">Alicyclobacillus sacchari</name>
    <dbReference type="NCBI Taxonomy" id="392010"/>
    <lineage>
        <taxon>Bacteria</taxon>
        <taxon>Bacillati</taxon>
        <taxon>Bacillota</taxon>
        <taxon>Bacilli</taxon>
        <taxon>Bacillales</taxon>
        <taxon>Alicyclobacillaceae</taxon>
        <taxon>Alicyclobacillus</taxon>
    </lineage>
</organism>
<dbReference type="Proteomes" id="UP000294581">
    <property type="component" value="Unassembled WGS sequence"/>
</dbReference>
<accession>A0A4R8LVK0</accession>
<name>A0A4R8LVK0_9BACL</name>
<dbReference type="EMBL" id="SORF01000002">
    <property type="protein sequence ID" value="TDY50696.1"/>
    <property type="molecule type" value="Genomic_DNA"/>
</dbReference>
<dbReference type="InterPro" id="IPR052171">
    <property type="entry name" value="NHEJ_LigD"/>
</dbReference>
<comment type="caution">
    <text evidence="2">The sequence shown here is derived from an EMBL/GenBank/DDBJ whole genome shotgun (WGS) entry which is preliminary data.</text>
</comment>
<dbReference type="InterPro" id="IPR014145">
    <property type="entry name" value="LigD_pol_dom"/>
</dbReference>
<proteinExistence type="predicted"/>
<dbReference type="AlphaFoldDB" id="A0A4R8LVK0"/>